<dbReference type="PANTHER" id="PTHR24347">
    <property type="entry name" value="SERINE/THREONINE-PROTEIN KINASE"/>
    <property type="match status" value="1"/>
</dbReference>
<dbReference type="PROSITE" id="PS50011">
    <property type="entry name" value="PROTEIN_KINASE_DOM"/>
    <property type="match status" value="1"/>
</dbReference>
<dbReference type="Gene3D" id="3.30.200.20">
    <property type="entry name" value="Phosphorylase Kinase, domain 1"/>
    <property type="match status" value="1"/>
</dbReference>
<dbReference type="Gene3D" id="1.10.510.10">
    <property type="entry name" value="Transferase(Phosphotransferase) domain 1"/>
    <property type="match status" value="1"/>
</dbReference>
<dbReference type="InterPro" id="IPR000719">
    <property type="entry name" value="Prot_kinase_dom"/>
</dbReference>
<evidence type="ECO:0000259" key="8">
    <source>
        <dbReference type="PROSITE" id="PS50011"/>
    </source>
</evidence>
<dbReference type="SMART" id="SM00220">
    <property type="entry name" value="S_TKc"/>
    <property type="match status" value="1"/>
</dbReference>
<feature type="domain" description="Protein kinase" evidence="8">
    <location>
        <begin position="13"/>
        <end position="273"/>
    </location>
</feature>
<dbReference type="AlphaFoldDB" id="A0A7S0TZB2"/>
<accession>A0A7S0TZB2</accession>
<evidence type="ECO:0000256" key="4">
    <source>
        <dbReference type="ARBA" id="ARBA00022777"/>
    </source>
</evidence>
<dbReference type="GO" id="GO:0004674">
    <property type="term" value="F:protein serine/threonine kinase activity"/>
    <property type="evidence" value="ECO:0007669"/>
    <property type="project" value="UniProtKB-KW"/>
</dbReference>
<keyword evidence="5 6" id="KW-0067">ATP-binding</keyword>
<evidence type="ECO:0000256" key="6">
    <source>
        <dbReference type="PROSITE-ProRule" id="PRU10141"/>
    </source>
</evidence>
<feature type="binding site" evidence="6">
    <location>
        <position position="42"/>
    </location>
    <ligand>
        <name>ATP</name>
        <dbReference type="ChEBI" id="CHEBI:30616"/>
    </ligand>
</feature>
<dbReference type="InterPro" id="IPR017441">
    <property type="entry name" value="Protein_kinase_ATP_BS"/>
</dbReference>
<dbReference type="PROSITE" id="PS00108">
    <property type="entry name" value="PROTEIN_KINASE_ST"/>
    <property type="match status" value="1"/>
</dbReference>
<gene>
    <name evidence="9" type="ORF">HAND1043_LOCUS14801</name>
</gene>
<dbReference type="InterPro" id="IPR008271">
    <property type="entry name" value="Ser/Thr_kinase_AS"/>
</dbReference>
<keyword evidence="2" id="KW-0808">Transferase</keyword>
<reference evidence="9" key="1">
    <citation type="submission" date="2021-01" db="EMBL/GenBank/DDBJ databases">
        <authorList>
            <person name="Corre E."/>
            <person name="Pelletier E."/>
            <person name="Niang G."/>
            <person name="Scheremetjew M."/>
            <person name="Finn R."/>
            <person name="Kale V."/>
            <person name="Holt S."/>
            <person name="Cochrane G."/>
            <person name="Meng A."/>
            <person name="Brown T."/>
            <person name="Cohen L."/>
        </authorList>
    </citation>
    <scope>NUCLEOTIDE SEQUENCE</scope>
    <source>
        <strain evidence="9">CCMP441</strain>
    </source>
</reference>
<dbReference type="FunFam" id="3.30.200.20:FF:000315">
    <property type="entry name" value="Calcium-dependent protein kinase 3"/>
    <property type="match status" value="1"/>
</dbReference>
<evidence type="ECO:0000256" key="3">
    <source>
        <dbReference type="ARBA" id="ARBA00022741"/>
    </source>
</evidence>
<dbReference type="InterPro" id="IPR011009">
    <property type="entry name" value="Kinase-like_dom_sf"/>
</dbReference>
<evidence type="ECO:0000256" key="2">
    <source>
        <dbReference type="ARBA" id="ARBA00022679"/>
    </source>
</evidence>
<dbReference type="CDD" id="cd05117">
    <property type="entry name" value="STKc_CAMK"/>
    <property type="match status" value="1"/>
</dbReference>
<sequence>MFSFLASGIKKHYDIGDTLGKGSFAVVKVGVPKDGTPNVAIKIIDKKDAQFDKESLEQEIAIMKKVDHPNCIKLHEVFDEKQKMYMVLDLVTGGELFDRIIARGHYSEKDAAMLINDTLIAIGYLHSLGIVHRDLKPENVLYANERDDSPVKVADFGLGALLELDPTEASALQTVCGTPSYVAPEVIMRKGYGKECDVWSSGIILYILLCGFPPFYDENNAVLFQQIKKGDYSFPAPYWDDVSDGAKDLVRKILQVDPKKRLTVKQCLEHPWLKSRDGANTAALAGAQEQLKKFAARNKLKKAINTVVAANRLNEVAKMMSAAKADAK</sequence>
<protein>
    <recommendedName>
        <fullName evidence="8">Protein kinase domain-containing protein</fullName>
    </recommendedName>
</protein>
<keyword evidence="1 7" id="KW-0723">Serine/threonine-protein kinase</keyword>
<comment type="similarity">
    <text evidence="7">Belongs to the protein kinase superfamily.</text>
</comment>
<evidence type="ECO:0000256" key="7">
    <source>
        <dbReference type="RuleBase" id="RU000304"/>
    </source>
</evidence>
<keyword evidence="4" id="KW-0418">Kinase</keyword>
<proteinExistence type="inferred from homology"/>
<dbReference type="SUPFAM" id="SSF56112">
    <property type="entry name" value="Protein kinase-like (PK-like)"/>
    <property type="match status" value="1"/>
</dbReference>
<dbReference type="PROSITE" id="PS00107">
    <property type="entry name" value="PROTEIN_KINASE_ATP"/>
    <property type="match status" value="1"/>
</dbReference>
<evidence type="ECO:0000313" key="9">
    <source>
        <dbReference type="EMBL" id="CAD8748304.1"/>
    </source>
</evidence>
<evidence type="ECO:0000256" key="1">
    <source>
        <dbReference type="ARBA" id="ARBA00022527"/>
    </source>
</evidence>
<dbReference type="GO" id="GO:0005524">
    <property type="term" value="F:ATP binding"/>
    <property type="evidence" value="ECO:0007669"/>
    <property type="project" value="UniProtKB-UniRule"/>
</dbReference>
<dbReference type="EMBL" id="HBFK01023970">
    <property type="protein sequence ID" value="CAD8748304.1"/>
    <property type="molecule type" value="Transcribed_RNA"/>
</dbReference>
<keyword evidence="3 6" id="KW-0547">Nucleotide-binding</keyword>
<evidence type="ECO:0000256" key="5">
    <source>
        <dbReference type="ARBA" id="ARBA00022840"/>
    </source>
</evidence>
<organism evidence="9">
    <name type="scientific">Hemiselmis andersenii</name>
    <name type="common">Cryptophyte alga</name>
    <dbReference type="NCBI Taxonomy" id="464988"/>
    <lineage>
        <taxon>Eukaryota</taxon>
        <taxon>Cryptophyceae</taxon>
        <taxon>Cryptomonadales</taxon>
        <taxon>Hemiselmidaceae</taxon>
        <taxon>Hemiselmis</taxon>
    </lineage>
</organism>
<name>A0A7S0TZB2_HEMAN</name>
<dbReference type="Pfam" id="PF00069">
    <property type="entry name" value="Pkinase"/>
    <property type="match status" value="1"/>
</dbReference>
<dbReference type="FunFam" id="1.10.510.10:FF:000026">
    <property type="entry name" value="Calcium/calmodulin-dependent protein kinase type 1"/>
    <property type="match status" value="1"/>
</dbReference>